<gene>
    <name evidence="3" type="ORF">IWH25_11535</name>
</gene>
<dbReference type="InterPro" id="IPR036280">
    <property type="entry name" value="Multihaem_cyt_sf"/>
</dbReference>
<proteinExistence type="predicted"/>
<dbReference type="Gene3D" id="1.10.1130.10">
    <property type="entry name" value="Flavocytochrome C3, Chain A"/>
    <property type="match status" value="1"/>
</dbReference>
<evidence type="ECO:0000259" key="2">
    <source>
        <dbReference type="Pfam" id="PF09699"/>
    </source>
</evidence>
<accession>A0A974PVS6</accession>
<evidence type="ECO:0000256" key="1">
    <source>
        <dbReference type="SAM" id="MobiDB-lite"/>
    </source>
</evidence>
<dbReference type="KEGG" id="ares:IWH25_11535"/>
<dbReference type="AlphaFoldDB" id="A0A974PVS6"/>
<name>A0A974PVS6_9RHOO</name>
<reference evidence="3" key="1">
    <citation type="submission" date="2020-11" db="EMBL/GenBank/DDBJ databases">
        <title>Azospira restricta DSM 18626 genome sequence.</title>
        <authorList>
            <person name="Moe W.M."/>
        </authorList>
    </citation>
    <scope>NUCLEOTIDE SEQUENCE</scope>
    <source>
        <strain evidence="3">DSM 18626</strain>
    </source>
</reference>
<feature type="domain" description="Doubled CXXCH motif" evidence="2">
    <location>
        <begin position="686"/>
        <end position="745"/>
    </location>
</feature>
<keyword evidence="4" id="KW-1185">Reference proteome</keyword>
<dbReference type="Pfam" id="PF09699">
    <property type="entry name" value="Paired_CXXCH_1"/>
    <property type="match status" value="1"/>
</dbReference>
<evidence type="ECO:0000313" key="3">
    <source>
        <dbReference type="EMBL" id="QRJ62417.1"/>
    </source>
</evidence>
<feature type="compositionally biased region" description="Polar residues" evidence="1">
    <location>
        <begin position="631"/>
        <end position="650"/>
    </location>
</feature>
<feature type="region of interest" description="Disordered" evidence="1">
    <location>
        <begin position="496"/>
        <end position="515"/>
    </location>
</feature>
<dbReference type="EMBL" id="CP064781">
    <property type="protein sequence ID" value="QRJ62417.1"/>
    <property type="molecule type" value="Genomic_DNA"/>
</dbReference>
<feature type="region of interest" description="Disordered" evidence="1">
    <location>
        <begin position="625"/>
        <end position="654"/>
    </location>
</feature>
<dbReference type="SUPFAM" id="SSF48695">
    <property type="entry name" value="Multiheme cytochromes"/>
    <property type="match status" value="3"/>
</dbReference>
<dbReference type="Proteomes" id="UP000663444">
    <property type="component" value="Chromosome"/>
</dbReference>
<dbReference type="InterPro" id="IPR010177">
    <property type="entry name" value="Paired_CXXCH_1"/>
</dbReference>
<feature type="region of interest" description="Disordered" evidence="1">
    <location>
        <begin position="223"/>
        <end position="251"/>
    </location>
</feature>
<protein>
    <recommendedName>
        <fullName evidence="2">Doubled CXXCH motif domain-containing protein</fullName>
    </recommendedName>
</protein>
<evidence type="ECO:0000313" key="4">
    <source>
        <dbReference type="Proteomes" id="UP000663444"/>
    </source>
</evidence>
<organism evidence="3 4">
    <name type="scientific">Azospira restricta</name>
    <dbReference type="NCBI Taxonomy" id="404405"/>
    <lineage>
        <taxon>Bacteria</taxon>
        <taxon>Pseudomonadati</taxon>
        <taxon>Pseudomonadota</taxon>
        <taxon>Betaproteobacteria</taxon>
        <taxon>Rhodocyclales</taxon>
        <taxon>Rhodocyclaceae</taxon>
        <taxon>Azospira</taxon>
    </lineage>
</organism>
<sequence length="879" mass="92692">MNKAILRILGTGAVVAVGLAAFVGDSWSARESNVRATKHNLSKDWYGGGADPRTVKATSETQVCVFCHTPHAATPAVTPLWNKQVSGATYTTYTSSSLDAQAIAGTLAQPGGSSKLCLSCHDGTLAIGNVNVLNGAGSTGTQGTQSIALSGTGGGGTMAPGSGTTTGFTRFLGTDLSNDHPISVTYNKLLSDRDGEIRDATLNATDGTWEWVNAGTRIIGVRSHRTQGGSGQPQKPVLPLEKTGSDTDAGQVQCASCHDPHIRETDTTKGNQKFLRLNRFQESAPANAYSQDGDIICLACHNKNRGSGAWAYSAHANPLVATQTYTSAAATQREFPANMQVWKAACLNCHDTHSVPGSRRLLREGTDGVGTPKSGGSSAIEETCYQCHTNSAASAITPTTTVPDIKTDFTTSTVRMPISSTNQPAGTEVHDIGGSFNDATFVDCTGTTNKCGKDFLESRAKLGAGNLSNRHAECTDCHNPHRVVKFRDFRGLAGSGNLNGTPDAAGTHTHTETTGYTHTNIASGVLRGTWGVEPTYGSASFHSLPSGYVVKRGDPGSATDTSAAATYVTREYQVCLKCHSDYGYSDNNTYPTGNRPNLGSFTGGTPSGRNGLTQYTNQAKEFQAPAAHKGASTQTDSGAGASYTTNNQRSWHPVMDNTGRTLAVRGGMSNSWRLPWSNAVGTQTMYCSDCHGSSTAATSVIPAGGENGSPWGPHGSANDFLLKGAWTDATSETANLLCFKCHDSTAYIGGETNTQNTGFWQSSKGNLHRYHDARIGRSYFRCTWCHIAVPHGWKNKALLVNLSDVGPEAGLTAGTAIADSVAINGYSKEPYYYKAVNKIKTFKTSGSWAIGDCGNGDSDKWMRSNPDASRGEGICKNPP</sequence>
<dbReference type="RefSeq" id="WP_203385949.1">
    <property type="nucleotide sequence ID" value="NZ_CP064781.1"/>
</dbReference>